<dbReference type="PROSITE" id="PS50863">
    <property type="entry name" value="B3"/>
    <property type="match status" value="1"/>
</dbReference>
<feature type="region of interest" description="Disordered" evidence="6">
    <location>
        <begin position="379"/>
        <end position="415"/>
    </location>
</feature>
<feature type="compositionally biased region" description="Polar residues" evidence="6">
    <location>
        <begin position="38"/>
        <end position="51"/>
    </location>
</feature>
<comment type="subcellular location">
    <subcellularLocation>
        <location evidence="1">Nucleus</location>
    </subcellularLocation>
</comment>
<evidence type="ECO:0000313" key="8">
    <source>
        <dbReference type="EMBL" id="KAF7152415.1"/>
    </source>
</evidence>
<dbReference type="CDD" id="cd10017">
    <property type="entry name" value="B3_DNA"/>
    <property type="match status" value="1"/>
</dbReference>
<dbReference type="Proteomes" id="UP000626092">
    <property type="component" value="Unassembled WGS sequence"/>
</dbReference>
<gene>
    <name evidence="8" type="ORF">RHSIM_Rhsim01G0253600</name>
</gene>
<dbReference type="Gene3D" id="2.40.330.10">
    <property type="entry name" value="DNA-binding pseudobarrel domain"/>
    <property type="match status" value="1"/>
</dbReference>
<feature type="compositionally biased region" description="Gly residues" evidence="6">
    <location>
        <begin position="388"/>
        <end position="398"/>
    </location>
</feature>
<dbReference type="InterPro" id="IPR003340">
    <property type="entry name" value="B3_DNA-bd"/>
</dbReference>
<evidence type="ECO:0000256" key="4">
    <source>
        <dbReference type="ARBA" id="ARBA00023163"/>
    </source>
</evidence>
<feature type="compositionally biased region" description="Acidic residues" evidence="6">
    <location>
        <begin position="140"/>
        <end position="149"/>
    </location>
</feature>
<evidence type="ECO:0000259" key="7">
    <source>
        <dbReference type="PROSITE" id="PS50863"/>
    </source>
</evidence>
<keyword evidence="2" id="KW-0805">Transcription regulation</keyword>
<evidence type="ECO:0000313" key="9">
    <source>
        <dbReference type="Proteomes" id="UP000626092"/>
    </source>
</evidence>
<comment type="caution">
    <text evidence="8">The sequence shown here is derived from an EMBL/GenBank/DDBJ whole genome shotgun (WGS) entry which is preliminary data.</text>
</comment>
<protein>
    <recommendedName>
        <fullName evidence="7">TF-B3 domain-containing protein</fullName>
    </recommendedName>
</protein>
<dbReference type="GO" id="GO:0003700">
    <property type="term" value="F:DNA-binding transcription factor activity"/>
    <property type="evidence" value="ECO:0007669"/>
    <property type="project" value="InterPro"/>
</dbReference>
<feature type="compositionally biased region" description="Basic and acidic residues" evidence="6">
    <location>
        <begin position="123"/>
        <end position="139"/>
    </location>
</feature>
<organism evidence="8 9">
    <name type="scientific">Rhododendron simsii</name>
    <name type="common">Sims's rhododendron</name>
    <dbReference type="NCBI Taxonomy" id="118357"/>
    <lineage>
        <taxon>Eukaryota</taxon>
        <taxon>Viridiplantae</taxon>
        <taxon>Streptophyta</taxon>
        <taxon>Embryophyta</taxon>
        <taxon>Tracheophyta</taxon>
        <taxon>Spermatophyta</taxon>
        <taxon>Magnoliopsida</taxon>
        <taxon>eudicotyledons</taxon>
        <taxon>Gunneridae</taxon>
        <taxon>Pentapetalae</taxon>
        <taxon>asterids</taxon>
        <taxon>Ericales</taxon>
        <taxon>Ericaceae</taxon>
        <taxon>Ericoideae</taxon>
        <taxon>Rhodoreae</taxon>
        <taxon>Rhododendron</taxon>
    </lineage>
</organism>
<feature type="domain" description="TF-B3" evidence="7">
    <location>
        <begin position="273"/>
        <end position="379"/>
    </location>
</feature>
<reference evidence="8" key="1">
    <citation type="submission" date="2019-11" db="EMBL/GenBank/DDBJ databases">
        <authorList>
            <person name="Liu Y."/>
            <person name="Hou J."/>
            <person name="Li T.-Q."/>
            <person name="Guan C.-H."/>
            <person name="Wu X."/>
            <person name="Wu H.-Z."/>
            <person name="Ling F."/>
            <person name="Zhang R."/>
            <person name="Shi X.-G."/>
            <person name="Ren J.-P."/>
            <person name="Chen E.-F."/>
            <person name="Sun J.-M."/>
        </authorList>
    </citation>
    <scope>NUCLEOTIDE SEQUENCE</scope>
    <source>
        <strain evidence="8">Adult_tree_wgs_1</strain>
        <tissue evidence="8">Leaves</tissue>
    </source>
</reference>
<dbReference type="EMBL" id="WJXA01000001">
    <property type="protein sequence ID" value="KAF7152415.1"/>
    <property type="molecule type" value="Genomic_DNA"/>
</dbReference>
<feature type="region of interest" description="Disordered" evidence="6">
    <location>
        <begin position="113"/>
        <end position="149"/>
    </location>
</feature>
<keyword evidence="9" id="KW-1185">Reference proteome</keyword>
<keyword evidence="4" id="KW-0804">Transcription</keyword>
<dbReference type="PANTHER" id="PTHR31140">
    <property type="entry name" value="B3 DOMAIN-CONTAINING TRANSCRIPTION FACTOR ABI3"/>
    <property type="match status" value="1"/>
</dbReference>
<dbReference type="SUPFAM" id="SSF101936">
    <property type="entry name" value="DNA-binding pseudobarrel domain"/>
    <property type="match status" value="1"/>
</dbReference>
<dbReference type="GO" id="GO:0003677">
    <property type="term" value="F:DNA binding"/>
    <property type="evidence" value="ECO:0007669"/>
    <property type="project" value="UniProtKB-KW"/>
</dbReference>
<evidence type="ECO:0000256" key="3">
    <source>
        <dbReference type="ARBA" id="ARBA00023125"/>
    </source>
</evidence>
<dbReference type="InterPro" id="IPR044800">
    <property type="entry name" value="LEC2-like"/>
</dbReference>
<keyword evidence="5" id="KW-0539">Nucleus</keyword>
<keyword evidence="3" id="KW-0238">DNA-binding</keyword>
<accession>A0A834LY26</accession>
<evidence type="ECO:0000256" key="2">
    <source>
        <dbReference type="ARBA" id="ARBA00023015"/>
    </source>
</evidence>
<dbReference type="InterPro" id="IPR015300">
    <property type="entry name" value="DNA-bd_pseudobarrel_sf"/>
</dbReference>
<dbReference type="GO" id="GO:0005634">
    <property type="term" value="C:nucleus"/>
    <property type="evidence" value="ECO:0007669"/>
    <property type="project" value="UniProtKB-SubCell"/>
</dbReference>
<feature type="compositionally biased region" description="Basic and acidic residues" evidence="6">
    <location>
        <begin position="24"/>
        <end position="37"/>
    </location>
</feature>
<dbReference type="OrthoDB" id="1632764at2759"/>
<evidence type="ECO:0000256" key="1">
    <source>
        <dbReference type="ARBA" id="ARBA00004123"/>
    </source>
</evidence>
<dbReference type="AlphaFoldDB" id="A0A834LY26"/>
<sequence length="415" mass="47014">MSESRELDAGPIDGGGKATMDSGGGKEKEEEEAKPKENVTQGQNPSSSEDPQSQDEGRPSGSGELEENQSKKQKLMGDSSEGHDQTQISTGNVMPEAELGYLISLLFAKKTRLDSSQGANQEEQPRAAEEGREYPHADPDPNEDDEDEDEVDVFLFEMAVPVDNILTIPAGIAREYFPTLSCDTAGEQNLQIDDFRGQLWDVPFTYNREIGGFTNTNQWQQISSLYMLNYFPPCLILFYRPGFRFHTAHYMIEFERRTEYQNIAPEFRAEDLLFELELGESDIWMSRLFLPFERVHEHFPAIRIPKRSQKKVVVKFTDAQGKNWYMEIVRYTAEKYMIIKWWDEFVKFHRLEAMDVIRFYKPEDPSHSKHFFIEIVKKKDGGASSNQPGGGSGGGDRGGPSTSSGSRKGKEIADG</sequence>
<dbReference type="PANTHER" id="PTHR31140:SF1">
    <property type="entry name" value="AP2_ERF AND B3 DOMAIN-CONTAINING TRANSCRIPTION REPRESSOR RAV2"/>
    <property type="match status" value="1"/>
</dbReference>
<evidence type="ECO:0000256" key="6">
    <source>
        <dbReference type="SAM" id="MobiDB-lite"/>
    </source>
</evidence>
<evidence type="ECO:0000256" key="5">
    <source>
        <dbReference type="ARBA" id="ARBA00023242"/>
    </source>
</evidence>
<name>A0A834LY26_RHOSS</name>
<proteinExistence type="predicted"/>
<feature type="region of interest" description="Disordered" evidence="6">
    <location>
        <begin position="1"/>
        <end position="92"/>
    </location>
</feature>